<dbReference type="EMBL" id="JABMIG020000110">
    <property type="protein sequence ID" value="KAL3791736.1"/>
    <property type="molecule type" value="Genomic_DNA"/>
</dbReference>
<evidence type="ECO:0000256" key="1">
    <source>
        <dbReference type="SAM" id="MobiDB-lite"/>
    </source>
</evidence>
<reference evidence="2 3" key="1">
    <citation type="journal article" date="2020" name="G3 (Bethesda)">
        <title>Improved Reference Genome for Cyclotella cryptica CCMP332, a Model for Cell Wall Morphogenesis, Salinity Adaptation, and Lipid Production in Diatoms (Bacillariophyta).</title>
        <authorList>
            <person name="Roberts W.R."/>
            <person name="Downey K.M."/>
            <person name="Ruck E.C."/>
            <person name="Traller J.C."/>
            <person name="Alverson A.J."/>
        </authorList>
    </citation>
    <scope>NUCLEOTIDE SEQUENCE [LARGE SCALE GENOMIC DNA]</scope>
    <source>
        <strain evidence="2 3">CCMP332</strain>
    </source>
</reference>
<dbReference type="AlphaFoldDB" id="A0ABD3PWV6"/>
<accession>A0ABD3PWV6</accession>
<protein>
    <submittedName>
        <fullName evidence="2">Uncharacterized protein</fullName>
    </submittedName>
</protein>
<organism evidence="2 3">
    <name type="scientific">Cyclotella cryptica</name>
    <dbReference type="NCBI Taxonomy" id="29204"/>
    <lineage>
        <taxon>Eukaryota</taxon>
        <taxon>Sar</taxon>
        <taxon>Stramenopiles</taxon>
        <taxon>Ochrophyta</taxon>
        <taxon>Bacillariophyta</taxon>
        <taxon>Coscinodiscophyceae</taxon>
        <taxon>Thalassiosirophycidae</taxon>
        <taxon>Stephanodiscales</taxon>
        <taxon>Stephanodiscaceae</taxon>
        <taxon>Cyclotella</taxon>
    </lineage>
</organism>
<evidence type="ECO:0000313" key="2">
    <source>
        <dbReference type="EMBL" id="KAL3791736.1"/>
    </source>
</evidence>
<feature type="compositionally biased region" description="Polar residues" evidence="1">
    <location>
        <begin position="211"/>
        <end position="236"/>
    </location>
</feature>
<comment type="caution">
    <text evidence="2">The sequence shown here is derived from an EMBL/GenBank/DDBJ whole genome shotgun (WGS) entry which is preliminary data.</text>
</comment>
<dbReference type="Proteomes" id="UP001516023">
    <property type="component" value="Unassembled WGS sequence"/>
</dbReference>
<feature type="region of interest" description="Disordered" evidence="1">
    <location>
        <begin position="209"/>
        <end position="263"/>
    </location>
</feature>
<keyword evidence="3" id="KW-1185">Reference proteome</keyword>
<evidence type="ECO:0000313" key="3">
    <source>
        <dbReference type="Proteomes" id="UP001516023"/>
    </source>
</evidence>
<gene>
    <name evidence="2" type="ORF">HJC23_007503</name>
</gene>
<feature type="region of interest" description="Disordered" evidence="1">
    <location>
        <begin position="473"/>
        <end position="499"/>
    </location>
</feature>
<feature type="compositionally biased region" description="Basic and acidic residues" evidence="1">
    <location>
        <begin position="237"/>
        <end position="260"/>
    </location>
</feature>
<name>A0ABD3PWV6_9STRA</name>
<proteinExistence type="predicted"/>
<sequence length="527" mass="57744">MIRRIKSCQSCRKRFTTGSGAILCLSCRKDDTTMDRNYFTLSSNIDCTDRPTMEDNSTCIPLGITNESDNTGDGEIPAKIPSFDNIASGGESTKESNTGATSEILKLGTCDEHKVSLNASVSPCSPTRTANQPESMDSLHDGYATSNIAYFQRKRCGESVDTHDGYKKIKVSAPDDGINNYTSESHDFTQCDHAQDSTKCNEFIPSKIDGGTSQIHSSNRMYQKESVTSDESTDYNGSERGHGLAPHSREGESSVHKDDGCNVSEDDESEILCWDASEPEPFCLGESNFDYYEGECTTPDVRHHSGPCISTNNAMEKISHHSENGEQSVEESPKRDVCYICGSDLSKLSTGIRGRVAHMKRCSAKHGIMSSSKDADFGLDFDGLVEDERVELPPSRPSNGNSGKAIFNPYAKDQWHGDASIDLDTNKLLWDVEPNALMKSKPQQTLLDRFLKAPVRSLTNVLMAGSRNLAKSKAIAEKKKSDSSNGSKPRGRWGGSGWANKQNTGNCPVYKKIPGTDFICDGFLYAR</sequence>